<protein>
    <recommendedName>
        <fullName evidence="1">Translationally-controlled tumor protein homolog</fullName>
    </recommendedName>
</protein>
<dbReference type="SUPFAM" id="SSF51316">
    <property type="entry name" value="Mss4-like"/>
    <property type="match status" value="1"/>
</dbReference>
<dbReference type="GO" id="GO:0005737">
    <property type="term" value="C:cytoplasm"/>
    <property type="evidence" value="ECO:0007669"/>
    <property type="project" value="TreeGrafter"/>
</dbReference>
<evidence type="ECO:0000313" key="5">
    <source>
        <dbReference type="EMBL" id="KAG0139633.1"/>
    </source>
</evidence>
<dbReference type="InterPro" id="IPR018105">
    <property type="entry name" value="Translational_control_tumour_p"/>
</dbReference>
<dbReference type="PANTHER" id="PTHR11991">
    <property type="entry name" value="TRANSLATIONALLY CONTROLLED TUMOR PROTEIN-RELATED"/>
    <property type="match status" value="1"/>
</dbReference>
<dbReference type="InterPro" id="IPR034737">
    <property type="entry name" value="TCTP"/>
</dbReference>
<dbReference type="InterPro" id="IPR011057">
    <property type="entry name" value="Mss4-like_sf"/>
</dbReference>
<comment type="similarity">
    <text evidence="3">Belongs to the TCTP family.</text>
</comment>
<evidence type="ECO:0000259" key="4">
    <source>
        <dbReference type="PROSITE" id="PS51797"/>
    </source>
</evidence>
<evidence type="ECO:0000256" key="2">
    <source>
        <dbReference type="ARBA" id="ARBA00022917"/>
    </source>
</evidence>
<accession>A0A9P6N609</accession>
<gene>
    <name evidence="5" type="ORF">CROQUDRAFT_54436</name>
</gene>
<feature type="domain" description="TCTP" evidence="4">
    <location>
        <begin position="1"/>
        <end position="167"/>
    </location>
</feature>
<keyword evidence="6" id="KW-1185">Reference proteome</keyword>
<dbReference type="GO" id="GO:0006412">
    <property type="term" value="P:translation"/>
    <property type="evidence" value="ECO:0007669"/>
    <property type="project" value="UniProtKB-KW"/>
</dbReference>
<dbReference type="FunFam" id="2.170.150.10:FF:000002">
    <property type="entry name" value="Translationally-controlled tumor protein homolog"/>
    <property type="match status" value="1"/>
</dbReference>
<dbReference type="EMBL" id="MU167548">
    <property type="protein sequence ID" value="KAG0139633.1"/>
    <property type="molecule type" value="Genomic_DNA"/>
</dbReference>
<name>A0A9P6N609_9BASI</name>
<dbReference type="OrthoDB" id="10248936at2759"/>
<dbReference type="InterPro" id="IPR011323">
    <property type="entry name" value="Mss4/transl-control_tumour"/>
</dbReference>
<keyword evidence="2" id="KW-0648">Protein biosynthesis</keyword>
<dbReference type="GO" id="GO:0005509">
    <property type="term" value="F:calcium ion binding"/>
    <property type="evidence" value="ECO:0007669"/>
    <property type="project" value="TreeGrafter"/>
</dbReference>
<reference evidence="5" key="1">
    <citation type="submission" date="2013-11" db="EMBL/GenBank/DDBJ databases">
        <title>Genome sequence of the fusiform rust pathogen reveals effectors for host alternation and coevolution with pine.</title>
        <authorList>
            <consortium name="DOE Joint Genome Institute"/>
            <person name="Smith K."/>
            <person name="Pendleton A."/>
            <person name="Kubisiak T."/>
            <person name="Anderson C."/>
            <person name="Salamov A."/>
            <person name="Aerts A."/>
            <person name="Riley R."/>
            <person name="Clum A."/>
            <person name="Lindquist E."/>
            <person name="Ence D."/>
            <person name="Campbell M."/>
            <person name="Kronenberg Z."/>
            <person name="Feau N."/>
            <person name="Dhillon B."/>
            <person name="Hamelin R."/>
            <person name="Burleigh J."/>
            <person name="Smith J."/>
            <person name="Yandell M."/>
            <person name="Nelson C."/>
            <person name="Grigoriev I."/>
            <person name="Davis J."/>
        </authorList>
    </citation>
    <scope>NUCLEOTIDE SEQUENCE</scope>
    <source>
        <strain evidence="5">G11</strain>
    </source>
</reference>
<dbReference type="Pfam" id="PF00838">
    <property type="entry name" value="TCTP"/>
    <property type="match status" value="1"/>
</dbReference>
<evidence type="ECO:0000256" key="1">
    <source>
        <dbReference type="ARBA" id="ARBA00014759"/>
    </source>
</evidence>
<dbReference type="InterPro" id="IPR018103">
    <property type="entry name" value="Translation_control_tumour_CS"/>
</dbReference>
<dbReference type="AlphaFoldDB" id="A0A9P6N609"/>
<evidence type="ECO:0000313" key="6">
    <source>
        <dbReference type="Proteomes" id="UP000886653"/>
    </source>
</evidence>
<dbReference type="PANTHER" id="PTHR11991:SF0">
    <property type="entry name" value="TRANSLATIONALLY-CONTROLLED TUMOR PROTEIN"/>
    <property type="match status" value="1"/>
</dbReference>
<dbReference type="Gene3D" id="2.170.150.10">
    <property type="entry name" value="Metal Binding Protein, Guanine Nucleotide Exchange Factor, Chain A"/>
    <property type="match status" value="1"/>
</dbReference>
<dbReference type="PROSITE" id="PS51797">
    <property type="entry name" value="TCTP_3"/>
    <property type="match status" value="1"/>
</dbReference>
<dbReference type="PROSITE" id="PS01003">
    <property type="entry name" value="TCTP_2"/>
    <property type="match status" value="1"/>
</dbReference>
<dbReference type="PRINTS" id="PR01653">
    <property type="entry name" value="TCTPROTEIN"/>
</dbReference>
<dbReference type="Proteomes" id="UP000886653">
    <property type="component" value="Unassembled WGS sequence"/>
</dbReference>
<organism evidence="5 6">
    <name type="scientific">Cronartium quercuum f. sp. fusiforme G11</name>
    <dbReference type="NCBI Taxonomy" id="708437"/>
    <lineage>
        <taxon>Eukaryota</taxon>
        <taxon>Fungi</taxon>
        <taxon>Dikarya</taxon>
        <taxon>Basidiomycota</taxon>
        <taxon>Pucciniomycotina</taxon>
        <taxon>Pucciniomycetes</taxon>
        <taxon>Pucciniales</taxon>
        <taxon>Coleosporiaceae</taxon>
        <taxon>Cronartium</taxon>
    </lineage>
</organism>
<sequence>MLIYTDVLTGDELLSDAYKVTEVAGVFYEADCQMVTIKEGDVDIGANASAEEQTEVLEDGAITVNNLVYTFRLQQTSFDKKTYLTYLKGYMKAIKAHLQEHKPDRVATFEKEAADAAKKIIANFKNYEFYIGESMNPDGMVALLNYREDGTTPYFTFWIDGMKEVKV</sequence>
<comment type="caution">
    <text evidence="5">The sequence shown here is derived from an EMBL/GenBank/DDBJ whole genome shotgun (WGS) entry which is preliminary data.</text>
</comment>
<evidence type="ECO:0000256" key="3">
    <source>
        <dbReference type="PROSITE-ProRule" id="PRU01133"/>
    </source>
</evidence>
<proteinExistence type="inferred from homology"/>